<dbReference type="InterPro" id="IPR002100">
    <property type="entry name" value="TF_MADSbox"/>
</dbReference>
<evidence type="ECO:0000313" key="7">
    <source>
        <dbReference type="EMBL" id="KAG5551327.1"/>
    </source>
</evidence>
<evidence type="ECO:0000256" key="3">
    <source>
        <dbReference type="ARBA" id="ARBA00023125"/>
    </source>
</evidence>
<reference evidence="7" key="1">
    <citation type="submission" date="2020-08" db="EMBL/GenBank/DDBJ databases">
        <title>Plant Genome Project.</title>
        <authorList>
            <person name="Zhang R.-G."/>
        </authorList>
    </citation>
    <scope>NUCLEOTIDE SEQUENCE</scope>
    <source>
        <strain evidence="7">WSP0</strain>
        <tissue evidence="7">Leaf</tissue>
    </source>
</reference>
<organism evidence="7 8">
    <name type="scientific">Rhododendron griersonianum</name>
    <dbReference type="NCBI Taxonomy" id="479676"/>
    <lineage>
        <taxon>Eukaryota</taxon>
        <taxon>Viridiplantae</taxon>
        <taxon>Streptophyta</taxon>
        <taxon>Embryophyta</taxon>
        <taxon>Tracheophyta</taxon>
        <taxon>Spermatophyta</taxon>
        <taxon>Magnoliopsida</taxon>
        <taxon>eudicotyledons</taxon>
        <taxon>Gunneridae</taxon>
        <taxon>Pentapetalae</taxon>
        <taxon>asterids</taxon>
        <taxon>Ericales</taxon>
        <taxon>Ericaceae</taxon>
        <taxon>Ericoideae</taxon>
        <taxon>Rhodoreae</taxon>
        <taxon>Rhododendron</taxon>
    </lineage>
</organism>
<dbReference type="PANTHER" id="PTHR11945:SF534">
    <property type="entry name" value="MYOCYTE-SPECIFIC ENHANCER FACTOR 2"/>
    <property type="match status" value="1"/>
</dbReference>
<dbReference type="AlphaFoldDB" id="A0AAV6KGB6"/>
<proteinExistence type="predicted"/>
<dbReference type="PRINTS" id="PR00404">
    <property type="entry name" value="MADSDOMAIN"/>
</dbReference>
<dbReference type="SMART" id="SM00432">
    <property type="entry name" value="MADS"/>
    <property type="match status" value="1"/>
</dbReference>
<gene>
    <name evidence="7" type="ORF">RHGRI_009665</name>
</gene>
<keyword evidence="8" id="KW-1185">Reference proteome</keyword>
<evidence type="ECO:0000313" key="8">
    <source>
        <dbReference type="Proteomes" id="UP000823749"/>
    </source>
</evidence>
<keyword evidence="3" id="KW-0238">DNA-binding</keyword>
<evidence type="ECO:0000256" key="2">
    <source>
        <dbReference type="ARBA" id="ARBA00023015"/>
    </source>
</evidence>
<comment type="subcellular location">
    <subcellularLocation>
        <location evidence="1">Nucleus</location>
    </subcellularLocation>
</comment>
<dbReference type="FunFam" id="3.40.1810.10:FF:000006">
    <property type="entry name" value="Agamous-like MADS-box protein AGL62"/>
    <property type="match status" value="1"/>
</dbReference>
<dbReference type="PANTHER" id="PTHR11945">
    <property type="entry name" value="MADS BOX PROTEIN"/>
    <property type="match status" value="1"/>
</dbReference>
<dbReference type="Proteomes" id="UP000823749">
    <property type="component" value="Chromosome 4"/>
</dbReference>
<keyword evidence="5" id="KW-0539">Nucleus</keyword>
<sequence length="150" mass="16800">MGAGKRKIEIKKREKEEQRMVTFSKRRKGLFKKAHELHCLTGADVAVVAFSPAGRPYTHGEPSIDATIDKYFNINGRESNNNIAGGGDQEDYCKKAEMTMMASWLEGLKVEAYESVDDLALVKNLVEEIRSKVLFRVLGMEEDFVGSLLA</sequence>
<dbReference type="GO" id="GO:0000981">
    <property type="term" value="F:DNA-binding transcription factor activity, RNA polymerase II-specific"/>
    <property type="evidence" value="ECO:0007669"/>
    <property type="project" value="TreeGrafter"/>
</dbReference>
<dbReference type="Pfam" id="PF00319">
    <property type="entry name" value="SRF-TF"/>
    <property type="match status" value="1"/>
</dbReference>
<keyword evidence="2" id="KW-0805">Transcription regulation</keyword>
<dbReference type="GO" id="GO:0005634">
    <property type="term" value="C:nucleus"/>
    <property type="evidence" value="ECO:0007669"/>
    <property type="project" value="UniProtKB-SubCell"/>
</dbReference>
<dbReference type="Gene3D" id="3.40.1810.10">
    <property type="entry name" value="Transcription factor, MADS-box"/>
    <property type="match status" value="1"/>
</dbReference>
<keyword evidence="4" id="KW-0804">Transcription</keyword>
<dbReference type="GO" id="GO:0045893">
    <property type="term" value="P:positive regulation of DNA-templated transcription"/>
    <property type="evidence" value="ECO:0007669"/>
    <property type="project" value="UniProtKB-ARBA"/>
</dbReference>
<feature type="domain" description="MADS-box" evidence="6">
    <location>
        <begin position="3"/>
        <end position="63"/>
    </location>
</feature>
<name>A0AAV6KGB6_9ERIC</name>
<evidence type="ECO:0000256" key="4">
    <source>
        <dbReference type="ARBA" id="ARBA00023163"/>
    </source>
</evidence>
<comment type="caution">
    <text evidence="7">The sequence shown here is derived from an EMBL/GenBank/DDBJ whole genome shotgun (WGS) entry which is preliminary data.</text>
</comment>
<dbReference type="EMBL" id="JACTNZ010000004">
    <property type="protein sequence ID" value="KAG5551327.1"/>
    <property type="molecule type" value="Genomic_DNA"/>
</dbReference>
<evidence type="ECO:0000256" key="1">
    <source>
        <dbReference type="ARBA" id="ARBA00004123"/>
    </source>
</evidence>
<protein>
    <recommendedName>
        <fullName evidence="6">MADS-box domain-containing protein</fullName>
    </recommendedName>
</protein>
<dbReference type="SUPFAM" id="SSF55455">
    <property type="entry name" value="SRF-like"/>
    <property type="match status" value="1"/>
</dbReference>
<dbReference type="GO" id="GO:0000978">
    <property type="term" value="F:RNA polymerase II cis-regulatory region sequence-specific DNA binding"/>
    <property type="evidence" value="ECO:0007669"/>
    <property type="project" value="TreeGrafter"/>
</dbReference>
<evidence type="ECO:0000259" key="6">
    <source>
        <dbReference type="PROSITE" id="PS50066"/>
    </source>
</evidence>
<dbReference type="GO" id="GO:0046983">
    <property type="term" value="F:protein dimerization activity"/>
    <property type="evidence" value="ECO:0007669"/>
    <property type="project" value="InterPro"/>
</dbReference>
<dbReference type="InterPro" id="IPR036879">
    <property type="entry name" value="TF_MADSbox_sf"/>
</dbReference>
<dbReference type="PROSITE" id="PS50066">
    <property type="entry name" value="MADS_BOX_2"/>
    <property type="match status" value="1"/>
</dbReference>
<accession>A0AAV6KGB6</accession>
<evidence type="ECO:0000256" key="5">
    <source>
        <dbReference type="ARBA" id="ARBA00023242"/>
    </source>
</evidence>